<reference evidence="2 3" key="1">
    <citation type="submission" date="2017-12" db="EMBL/GenBank/DDBJ databases">
        <title>Integrating genomic resources of turbot (Scophthalmus maximus) in depth evaluation of genetic and physical mapping variation across individuals.</title>
        <authorList>
            <person name="Martinez P."/>
        </authorList>
    </citation>
    <scope>NUCLEOTIDE SEQUENCE [LARGE SCALE GENOMIC DNA]</scope>
</reference>
<keyword evidence="3" id="KW-1185">Reference proteome</keyword>
<name>A0A2U9BSP3_SCOMX</name>
<feature type="compositionally biased region" description="Basic and acidic residues" evidence="1">
    <location>
        <begin position="36"/>
        <end position="45"/>
    </location>
</feature>
<evidence type="ECO:0000256" key="1">
    <source>
        <dbReference type="SAM" id="MobiDB-lite"/>
    </source>
</evidence>
<protein>
    <submittedName>
        <fullName evidence="2">Uncharacterized protein</fullName>
    </submittedName>
</protein>
<feature type="non-terminal residue" evidence="2">
    <location>
        <position position="59"/>
    </location>
</feature>
<evidence type="ECO:0000313" key="3">
    <source>
        <dbReference type="Proteomes" id="UP000246464"/>
    </source>
</evidence>
<gene>
    <name evidence="2" type="ORF">SMAX5B_004918</name>
</gene>
<evidence type="ECO:0000313" key="2">
    <source>
        <dbReference type="EMBL" id="AWP06402.1"/>
    </source>
</evidence>
<dbReference type="EMBL" id="CP026250">
    <property type="protein sequence ID" value="AWP06402.1"/>
    <property type="molecule type" value="Genomic_DNA"/>
</dbReference>
<feature type="region of interest" description="Disordered" evidence="1">
    <location>
        <begin position="1"/>
        <end position="59"/>
    </location>
</feature>
<dbReference type="Proteomes" id="UP000246464">
    <property type="component" value="Chromosome 8"/>
</dbReference>
<proteinExistence type="predicted"/>
<accession>A0A2U9BSP3</accession>
<organism evidence="2 3">
    <name type="scientific">Scophthalmus maximus</name>
    <name type="common">Turbot</name>
    <name type="synonym">Psetta maxima</name>
    <dbReference type="NCBI Taxonomy" id="52904"/>
    <lineage>
        <taxon>Eukaryota</taxon>
        <taxon>Metazoa</taxon>
        <taxon>Chordata</taxon>
        <taxon>Craniata</taxon>
        <taxon>Vertebrata</taxon>
        <taxon>Euteleostomi</taxon>
        <taxon>Actinopterygii</taxon>
        <taxon>Neopterygii</taxon>
        <taxon>Teleostei</taxon>
        <taxon>Neoteleostei</taxon>
        <taxon>Acanthomorphata</taxon>
        <taxon>Carangaria</taxon>
        <taxon>Pleuronectiformes</taxon>
        <taxon>Pleuronectoidei</taxon>
        <taxon>Scophthalmidae</taxon>
        <taxon>Scophthalmus</taxon>
    </lineage>
</organism>
<sequence>MTSSWVMRDQSGDTAGRGRRAGWRGSRVAIWNKPATTEEKDRVFKQEQVSGDNRRDEQE</sequence>
<dbReference type="AlphaFoldDB" id="A0A2U9BSP3"/>